<keyword evidence="1" id="KW-1133">Transmembrane helix</keyword>
<gene>
    <name evidence="2" type="ORF">FDG2_2251</name>
</gene>
<accession>A0A1C3NXC6</accession>
<protein>
    <submittedName>
        <fullName evidence="2">MFS family transporter</fullName>
    </submittedName>
</protein>
<keyword evidence="1" id="KW-0812">Transmembrane</keyword>
<proteinExistence type="predicted"/>
<keyword evidence="1" id="KW-0472">Membrane</keyword>
<dbReference type="AlphaFoldDB" id="A0A1C3NXC6"/>
<sequence>MIWGAGAVTVTAVLTAGWPLMASTRAADPPRRSATIAASAVVITTVTGVAVNGLVGLPAGVRALWALSTAGAACWLAVRTRGLAVDGLAEKSASSTDGDALSAQDDVVQALVVATYALQMGDTHRASDAVDGALRRSRATLDALLREHRRRDLVRREPVQQRRTVADASASQP</sequence>
<evidence type="ECO:0000256" key="1">
    <source>
        <dbReference type="SAM" id="Phobius"/>
    </source>
</evidence>
<feature type="transmembrane region" description="Helical" evidence="1">
    <location>
        <begin position="36"/>
        <end position="57"/>
    </location>
</feature>
<dbReference type="EMBL" id="FLUV01000940">
    <property type="protein sequence ID" value="SBW22175.1"/>
    <property type="molecule type" value="Genomic_DNA"/>
</dbReference>
<organism evidence="2 3">
    <name type="scientific">Candidatus Protofrankia californiensis</name>
    <dbReference type="NCBI Taxonomy" id="1839754"/>
    <lineage>
        <taxon>Bacteria</taxon>
        <taxon>Bacillati</taxon>
        <taxon>Actinomycetota</taxon>
        <taxon>Actinomycetes</taxon>
        <taxon>Frankiales</taxon>
        <taxon>Frankiaceae</taxon>
        <taxon>Protofrankia</taxon>
    </lineage>
</organism>
<evidence type="ECO:0000313" key="2">
    <source>
        <dbReference type="EMBL" id="SBW22175.1"/>
    </source>
</evidence>
<reference evidence="3" key="1">
    <citation type="submission" date="2016-02" db="EMBL/GenBank/DDBJ databases">
        <authorList>
            <person name="Wibberg D."/>
        </authorList>
    </citation>
    <scope>NUCLEOTIDE SEQUENCE [LARGE SCALE GENOMIC DNA]</scope>
</reference>
<evidence type="ECO:0000313" key="3">
    <source>
        <dbReference type="Proteomes" id="UP000199013"/>
    </source>
</evidence>
<dbReference type="Proteomes" id="UP000199013">
    <property type="component" value="Unassembled WGS sequence"/>
</dbReference>
<name>A0A1C3NXC6_9ACTN</name>
<keyword evidence="3" id="KW-1185">Reference proteome</keyword>